<dbReference type="GeneID" id="39575206"/>
<dbReference type="InterPro" id="IPR000743">
    <property type="entry name" value="Glyco_hydro_28"/>
</dbReference>
<evidence type="ECO:0000256" key="2">
    <source>
        <dbReference type="ARBA" id="ARBA00008834"/>
    </source>
</evidence>
<dbReference type="GO" id="GO:0005975">
    <property type="term" value="P:carbohydrate metabolic process"/>
    <property type="evidence" value="ECO:0007669"/>
    <property type="project" value="InterPro"/>
</dbReference>
<evidence type="ECO:0000256" key="9">
    <source>
        <dbReference type="RuleBase" id="RU361169"/>
    </source>
</evidence>
<comment type="subcellular location">
    <subcellularLocation>
        <location evidence="1">Secreted</location>
    </subcellularLocation>
</comment>
<evidence type="ECO:0000256" key="4">
    <source>
        <dbReference type="ARBA" id="ARBA00022729"/>
    </source>
</evidence>
<dbReference type="PANTHER" id="PTHR31736">
    <property type="match status" value="1"/>
</dbReference>
<accession>A0A3N2PYI8</accession>
<dbReference type="OrthoDB" id="187139at2759"/>
<evidence type="ECO:0000256" key="1">
    <source>
        <dbReference type="ARBA" id="ARBA00004613"/>
    </source>
</evidence>
<dbReference type="STRING" id="1314773.A0A3N2PYI8"/>
<dbReference type="InterPro" id="IPR011050">
    <property type="entry name" value="Pectin_lyase_fold/virulence"/>
</dbReference>
<dbReference type="GO" id="GO:0071555">
    <property type="term" value="P:cell wall organization"/>
    <property type="evidence" value="ECO:0007669"/>
    <property type="project" value="UniProtKB-KW"/>
</dbReference>
<feature type="chain" id="PRO_5018300464" evidence="10">
    <location>
        <begin position="27"/>
        <end position="473"/>
    </location>
</feature>
<dbReference type="GO" id="GO:0005576">
    <property type="term" value="C:extracellular region"/>
    <property type="evidence" value="ECO:0007669"/>
    <property type="project" value="UniProtKB-SubCell"/>
</dbReference>
<feature type="signal peptide" evidence="10">
    <location>
        <begin position="1"/>
        <end position="26"/>
    </location>
</feature>
<evidence type="ECO:0000256" key="6">
    <source>
        <dbReference type="ARBA" id="ARBA00023180"/>
    </source>
</evidence>
<dbReference type="AlphaFoldDB" id="A0A3N2PYI8"/>
<keyword evidence="8" id="KW-0961">Cell wall biogenesis/degradation</keyword>
<dbReference type="InterPro" id="IPR012334">
    <property type="entry name" value="Pectin_lyas_fold"/>
</dbReference>
<protein>
    <submittedName>
        <fullName evidence="11">Exo-rhamnogalacturonase B</fullName>
    </submittedName>
</protein>
<dbReference type="RefSeq" id="XP_028467409.1">
    <property type="nucleotide sequence ID" value="XM_028606728.1"/>
</dbReference>
<name>A0A3N2PYI8_SODAK</name>
<evidence type="ECO:0000313" key="12">
    <source>
        <dbReference type="Proteomes" id="UP000272025"/>
    </source>
</evidence>
<gene>
    <name evidence="11" type="ORF">SODALDRAFT_134131</name>
</gene>
<evidence type="ECO:0000256" key="8">
    <source>
        <dbReference type="ARBA" id="ARBA00023316"/>
    </source>
</evidence>
<dbReference type="Proteomes" id="UP000272025">
    <property type="component" value="Unassembled WGS sequence"/>
</dbReference>
<dbReference type="EMBL" id="ML119053">
    <property type="protein sequence ID" value="ROT39603.1"/>
    <property type="molecule type" value="Genomic_DNA"/>
</dbReference>
<proteinExistence type="inferred from homology"/>
<dbReference type="PANTHER" id="PTHR31736:SF8">
    <property type="entry name" value="PUTATIVE (AFU_ORTHOLOGUE AFUA_7G06410)-RELATED"/>
    <property type="match status" value="1"/>
</dbReference>
<reference evidence="11 12" key="1">
    <citation type="journal article" date="2018" name="Mol. Ecol.">
        <title>The obligate alkalophilic soda-lake fungus Sodiomyces alkalinus has shifted to a protein diet.</title>
        <authorList>
            <person name="Grum-Grzhimaylo A.A."/>
            <person name="Falkoski D.L."/>
            <person name="van den Heuvel J."/>
            <person name="Valero-Jimenez C.A."/>
            <person name="Min B."/>
            <person name="Choi I.G."/>
            <person name="Lipzen A."/>
            <person name="Daum C.G."/>
            <person name="Aanen D.K."/>
            <person name="Tsang A."/>
            <person name="Henrissat B."/>
            <person name="Bilanenko E.N."/>
            <person name="de Vries R.P."/>
            <person name="van Kan J.A.L."/>
            <person name="Grigoriev I.V."/>
            <person name="Debets A.J.M."/>
        </authorList>
    </citation>
    <scope>NUCLEOTIDE SEQUENCE [LARGE SCALE GENOMIC DNA]</scope>
    <source>
        <strain evidence="11 12">F11</strain>
    </source>
</reference>
<organism evidence="11 12">
    <name type="scientific">Sodiomyces alkalinus (strain CBS 110278 / VKM F-3762 / F11)</name>
    <name type="common">Alkaliphilic filamentous fungus</name>
    <dbReference type="NCBI Taxonomy" id="1314773"/>
    <lineage>
        <taxon>Eukaryota</taxon>
        <taxon>Fungi</taxon>
        <taxon>Dikarya</taxon>
        <taxon>Ascomycota</taxon>
        <taxon>Pezizomycotina</taxon>
        <taxon>Sordariomycetes</taxon>
        <taxon>Hypocreomycetidae</taxon>
        <taxon>Glomerellales</taxon>
        <taxon>Plectosphaerellaceae</taxon>
        <taxon>Sodiomyces</taxon>
    </lineage>
</organism>
<evidence type="ECO:0000256" key="3">
    <source>
        <dbReference type="ARBA" id="ARBA00022525"/>
    </source>
</evidence>
<comment type="similarity">
    <text evidence="2 9">Belongs to the glycosyl hydrolase 28 family.</text>
</comment>
<keyword evidence="4 10" id="KW-0732">Signal</keyword>
<evidence type="ECO:0000256" key="7">
    <source>
        <dbReference type="ARBA" id="ARBA00023295"/>
    </source>
</evidence>
<keyword evidence="5 9" id="KW-0378">Hydrolase</keyword>
<evidence type="ECO:0000256" key="10">
    <source>
        <dbReference type="SAM" id="SignalP"/>
    </source>
</evidence>
<evidence type="ECO:0000313" key="11">
    <source>
        <dbReference type="EMBL" id="ROT39603.1"/>
    </source>
</evidence>
<keyword evidence="7 9" id="KW-0326">Glycosidase</keyword>
<dbReference type="GO" id="GO:0004650">
    <property type="term" value="F:polygalacturonase activity"/>
    <property type="evidence" value="ECO:0007669"/>
    <property type="project" value="InterPro"/>
</dbReference>
<dbReference type="SUPFAM" id="SSF51126">
    <property type="entry name" value="Pectin lyase-like"/>
    <property type="match status" value="1"/>
</dbReference>
<keyword evidence="6" id="KW-0325">Glycoprotein</keyword>
<evidence type="ECO:0000256" key="5">
    <source>
        <dbReference type="ARBA" id="ARBA00022801"/>
    </source>
</evidence>
<dbReference type="Gene3D" id="2.160.20.10">
    <property type="entry name" value="Single-stranded right-handed beta-helix, Pectin lyase-like"/>
    <property type="match status" value="1"/>
</dbReference>
<keyword evidence="12" id="KW-1185">Reference proteome</keyword>
<dbReference type="Pfam" id="PF00295">
    <property type="entry name" value="Glyco_hydro_28"/>
    <property type="match status" value="1"/>
</dbReference>
<sequence>MMHHRLSLSALVWAILSLQLVSLATLDPDPAVSPSLPQDPLPDVDVPDIEYWTAKAASSGRRLCHLRPHPRDGDDVPALLRTFNRRCRRNSIIVLPGPVYHINSPMNTTHLHNVVIEQYGRLLWSDDIDYWLSVSMPIGFQNQSTVWNFGGRHVIWNGHGVGTMDGNGQAWYDWNRNRGNAPRRPMNIHLVDIRDSVLRGLRFVQSQMWTMTLQRAFNIVLDDIYVNSTSTSQWNTLNTDGADTMYSDNITFSRWRVDNGDDAIALKANSTNIRFYDSELWNGAGIAVGSMGQFLGQHEEIRGFHVRNITMHNPIRITNVKTWTGLQIGYPPNGGGGGTGHAHQILFEDIVLDRTRDNPLHFWQCESYIGRSGEFCDTSRFKISDFVFKNITGYAGENVRFGGRFVCSAAAGGCSNIVVKKWDVRNPETDEVLNRWRCNNVNRYAGFNCTDIENTEAREDSRERDISPGVDLR</sequence>
<keyword evidence="3" id="KW-0964">Secreted</keyword>